<evidence type="ECO:0000313" key="4">
    <source>
        <dbReference type="Proteomes" id="UP001301769"/>
    </source>
</evidence>
<name>A0AAN7BAB5_9PEZI</name>
<dbReference type="CDD" id="cd17003">
    <property type="entry name" value="CID_Rtt103"/>
    <property type="match status" value="1"/>
</dbReference>
<dbReference type="AlphaFoldDB" id="A0AAN7BAB5"/>
<evidence type="ECO:0000256" key="1">
    <source>
        <dbReference type="SAM" id="MobiDB-lite"/>
    </source>
</evidence>
<dbReference type="SUPFAM" id="SSF48464">
    <property type="entry name" value="ENTH/VHS domain"/>
    <property type="match status" value="1"/>
</dbReference>
<dbReference type="Gene3D" id="1.25.40.90">
    <property type="match status" value="1"/>
</dbReference>
<protein>
    <submittedName>
        <fullName evidence="3">Regulation of nuclear pre-mRNA domain-containing protein 1A</fullName>
    </submittedName>
</protein>
<evidence type="ECO:0000259" key="2">
    <source>
        <dbReference type="PROSITE" id="PS51391"/>
    </source>
</evidence>
<dbReference type="SMART" id="SM00582">
    <property type="entry name" value="RPR"/>
    <property type="match status" value="1"/>
</dbReference>
<feature type="region of interest" description="Disordered" evidence="1">
    <location>
        <begin position="373"/>
        <end position="398"/>
    </location>
</feature>
<feature type="domain" description="CID" evidence="2">
    <location>
        <begin position="1"/>
        <end position="133"/>
    </location>
</feature>
<dbReference type="GO" id="GO:0031124">
    <property type="term" value="P:mRNA 3'-end processing"/>
    <property type="evidence" value="ECO:0007669"/>
    <property type="project" value="InterPro"/>
</dbReference>
<proteinExistence type="predicted"/>
<accession>A0AAN7BAB5</accession>
<organism evidence="3 4">
    <name type="scientific">Rhypophila decipiens</name>
    <dbReference type="NCBI Taxonomy" id="261697"/>
    <lineage>
        <taxon>Eukaryota</taxon>
        <taxon>Fungi</taxon>
        <taxon>Dikarya</taxon>
        <taxon>Ascomycota</taxon>
        <taxon>Pezizomycotina</taxon>
        <taxon>Sordariomycetes</taxon>
        <taxon>Sordariomycetidae</taxon>
        <taxon>Sordariales</taxon>
        <taxon>Naviculisporaceae</taxon>
        <taxon>Rhypophila</taxon>
    </lineage>
</organism>
<gene>
    <name evidence="3" type="ORF">QBC37DRAFT_112774</name>
</gene>
<dbReference type="GO" id="GO:0099122">
    <property type="term" value="F:RNA polymerase II C-terminal domain binding"/>
    <property type="evidence" value="ECO:0007669"/>
    <property type="project" value="InterPro"/>
</dbReference>
<dbReference type="InterPro" id="IPR006569">
    <property type="entry name" value="CID_dom"/>
</dbReference>
<reference evidence="3" key="2">
    <citation type="submission" date="2023-05" db="EMBL/GenBank/DDBJ databases">
        <authorList>
            <consortium name="Lawrence Berkeley National Laboratory"/>
            <person name="Steindorff A."/>
            <person name="Hensen N."/>
            <person name="Bonometti L."/>
            <person name="Westerberg I."/>
            <person name="Brannstrom I.O."/>
            <person name="Guillou S."/>
            <person name="Cros-Aarteil S."/>
            <person name="Calhoun S."/>
            <person name="Haridas S."/>
            <person name="Kuo A."/>
            <person name="Mondo S."/>
            <person name="Pangilinan J."/>
            <person name="Riley R."/>
            <person name="Labutti K."/>
            <person name="Andreopoulos B."/>
            <person name="Lipzen A."/>
            <person name="Chen C."/>
            <person name="Yanf M."/>
            <person name="Daum C."/>
            <person name="Ng V."/>
            <person name="Clum A."/>
            <person name="Ohm R."/>
            <person name="Martin F."/>
            <person name="Silar P."/>
            <person name="Natvig D."/>
            <person name="Lalanne C."/>
            <person name="Gautier V."/>
            <person name="Ament-Velasquez S.L."/>
            <person name="Kruys A."/>
            <person name="Hutchinson M.I."/>
            <person name="Powell A.J."/>
            <person name="Barry K."/>
            <person name="Miller A.N."/>
            <person name="Grigoriev I.V."/>
            <person name="Debuchy R."/>
            <person name="Gladieux P."/>
            <person name="Thoren M.H."/>
            <person name="Johannesson H."/>
        </authorList>
    </citation>
    <scope>NUCLEOTIDE SEQUENCE</scope>
    <source>
        <strain evidence="3">PSN293</strain>
    </source>
</reference>
<dbReference type="InterPro" id="IPR008942">
    <property type="entry name" value="ENTH_VHS"/>
</dbReference>
<dbReference type="PANTHER" id="PTHR12460">
    <property type="entry name" value="CYCLIN-DEPENDENT KINASE INHIBITOR-RELATED PROTEIN"/>
    <property type="match status" value="1"/>
</dbReference>
<reference evidence="3" key="1">
    <citation type="journal article" date="2023" name="Mol. Phylogenet. Evol.">
        <title>Genome-scale phylogeny and comparative genomics of the fungal order Sordariales.</title>
        <authorList>
            <person name="Hensen N."/>
            <person name="Bonometti L."/>
            <person name="Westerberg I."/>
            <person name="Brannstrom I.O."/>
            <person name="Guillou S."/>
            <person name="Cros-Aarteil S."/>
            <person name="Calhoun S."/>
            <person name="Haridas S."/>
            <person name="Kuo A."/>
            <person name="Mondo S."/>
            <person name="Pangilinan J."/>
            <person name="Riley R."/>
            <person name="LaButti K."/>
            <person name="Andreopoulos B."/>
            <person name="Lipzen A."/>
            <person name="Chen C."/>
            <person name="Yan M."/>
            <person name="Daum C."/>
            <person name="Ng V."/>
            <person name="Clum A."/>
            <person name="Steindorff A."/>
            <person name="Ohm R.A."/>
            <person name="Martin F."/>
            <person name="Silar P."/>
            <person name="Natvig D.O."/>
            <person name="Lalanne C."/>
            <person name="Gautier V."/>
            <person name="Ament-Velasquez S.L."/>
            <person name="Kruys A."/>
            <person name="Hutchinson M.I."/>
            <person name="Powell A.J."/>
            <person name="Barry K."/>
            <person name="Miller A.N."/>
            <person name="Grigoriev I.V."/>
            <person name="Debuchy R."/>
            <person name="Gladieux P."/>
            <person name="Hiltunen Thoren M."/>
            <person name="Johannesson H."/>
        </authorList>
    </citation>
    <scope>NUCLEOTIDE SEQUENCE</scope>
    <source>
        <strain evidence="3">PSN293</strain>
    </source>
</reference>
<feature type="region of interest" description="Disordered" evidence="1">
    <location>
        <begin position="285"/>
        <end position="344"/>
    </location>
</feature>
<dbReference type="Pfam" id="PF04818">
    <property type="entry name" value="CID"/>
    <property type="match status" value="1"/>
</dbReference>
<comment type="caution">
    <text evidence="3">The sequence shown here is derived from an EMBL/GenBank/DDBJ whole genome shotgun (WGS) entry which is preliminary data.</text>
</comment>
<dbReference type="InterPro" id="IPR047883">
    <property type="entry name" value="Rtt103-like_CID"/>
</dbReference>
<dbReference type="PANTHER" id="PTHR12460:SF0">
    <property type="entry name" value="CID DOMAIN-CONTAINING PROTEIN-RELATED"/>
    <property type="match status" value="1"/>
</dbReference>
<keyword evidence="4" id="KW-1185">Reference proteome</keyword>
<sequence>MAYTNDAVLSKLSALNESHESIASTAQWIMFHRRHAATSVQLWLAKLKELPSSKKLNMIYLANEVTQQSKARHKEDFLQAFSPYIAEATTLAYTGANADIQNKLRRVVDVWRDRNIFDRQIQDAMEAKLDEIDKARSTNKVGAFGGSRSMFASSASLTPSLPAELTPLVAPAQNLSKSTPNMKTAINTANTEFDKLVDPANPPPAPPVQAARLSGLLKTLAMAENLVSESMKNRKELVSALEKILATNKEALATEEVHFNELTTRKAVIEAKKQEVELAILGGNNSIKEQTPGDRMSCSPVPEPERPQVEALTPPHVQNHHEDDIYGDLGNPQNGNDANAAPPPVFQQERQFPSATSGIEILSDLASHYQTMPLNGSSKKRKLGTSNDEVFPDLGADDGIDADVAEMLRKDS</sequence>
<dbReference type="Proteomes" id="UP001301769">
    <property type="component" value="Unassembled WGS sequence"/>
</dbReference>
<dbReference type="PROSITE" id="PS51391">
    <property type="entry name" value="CID"/>
    <property type="match status" value="1"/>
</dbReference>
<evidence type="ECO:0000313" key="3">
    <source>
        <dbReference type="EMBL" id="KAK4215917.1"/>
    </source>
</evidence>
<dbReference type="FunFam" id="1.25.40.90:FF:000030">
    <property type="entry name" value="DUF618 domain protein"/>
    <property type="match status" value="1"/>
</dbReference>
<dbReference type="EMBL" id="MU858074">
    <property type="protein sequence ID" value="KAK4215917.1"/>
    <property type="molecule type" value="Genomic_DNA"/>
</dbReference>